<evidence type="ECO:0000313" key="4">
    <source>
        <dbReference type="Proteomes" id="UP000050761"/>
    </source>
</evidence>
<organism evidence="4 5">
    <name type="scientific">Heligmosomoides polygyrus</name>
    <name type="common">Parasitic roundworm</name>
    <dbReference type="NCBI Taxonomy" id="6339"/>
    <lineage>
        <taxon>Eukaryota</taxon>
        <taxon>Metazoa</taxon>
        <taxon>Ecdysozoa</taxon>
        <taxon>Nematoda</taxon>
        <taxon>Chromadorea</taxon>
        <taxon>Rhabditida</taxon>
        <taxon>Rhabditina</taxon>
        <taxon>Rhabditomorpha</taxon>
        <taxon>Strongyloidea</taxon>
        <taxon>Heligmosomidae</taxon>
        <taxon>Heligmosomoides</taxon>
    </lineage>
</organism>
<name>A0A183GTG0_HELPZ</name>
<gene>
    <name evidence="3" type="ORF">HPBE_LOCUS25979</name>
</gene>
<feature type="compositionally biased region" description="Polar residues" evidence="2">
    <location>
        <begin position="395"/>
        <end position="405"/>
    </location>
</feature>
<keyword evidence="1" id="KW-0175">Coiled coil</keyword>
<evidence type="ECO:0000256" key="2">
    <source>
        <dbReference type="SAM" id="MobiDB-lite"/>
    </source>
</evidence>
<sequence>MDMDPRLTNSDLGYVYKYMKVKNQTASGFENDLEMTLHALHQQADVAATLRSDWQHLRRDEAFLLEAPGEQVLLLNRCLRTGELTKEKMIKLATRYLLTERMFEQQVENGRLNSIHLHAWYNKPHKFNVKSDDVFQFAYDNLGQLEELIDDLEREHRRAERDFHRSKTTYYPEQEGRRLLQILRNDMSKEEQCSQHDIRKLRNKLKDQELELKRMQDKINSLKEQTAQNTSNSGIEVTVNLSKKTDRTVRIVESPIPDLVSDDEHLVSDDEHVVSDDEYFDRMLDEVQGHDVNAEVQEQDQEQMNIDRMEINYDVPVEQRDHQEQVLVSPVQLVPVPVEQREHLAQVPVPLVQLVPVPAEQREHLEQVPVPLAQLVPVPAEQREHQERAPAPQVRQVQRPTNHQAPSGYRPRIQVQRHEQHRQDDNHLAWIYADRGDHLQAQAQALREILHEFPYRTIKDSDTVDETVQCAFCKAEARHYSDSCPVVISGDERFAIVMNDGICRFCLGNCPAEQCRFRTRRPCWYCKKIEGTIVEDLIPDDRGHHKAICPVPDKRAVVRERLTQVQREIDRMWPR</sequence>
<accession>A0A183GTG0</accession>
<dbReference type="Proteomes" id="UP000050761">
    <property type="component" value="Unassembled WGS sequence"/>
</dbReference>
<feature type="coiled-coil region" evidence="1">
    <location>
        <begin position="135"/>
        <end position="232"/>
    </location>
</feature>
<proteinExistence type="predicted"/>
<evidence type="ECO:0000313" key="3">
    <source>
        <dbReference type="EMBL" id="VDP55031.1"/>
    </source>
</evidence>
<keyword evidence="4" id="KW-1185">Reference proteome</keyword>
<dbReference type="WBParaSite" id="HPBE_0002598001-mRNA-1">
    <property type="protein sequence ID" value="HPBE_0002598001-mRNA-1"/>
    <property type="gene ID" value="HPBE_0002598001"/>
</dbReference>
<dbReference type="EMBL" id="UZAH01038961">
    <property type="protein sequence ID" value="VDP55031.1"/>
    <property type="molecule type" value="Genomic_DNA"/>
</dbReference>
<dbReference type="OrthoDB" id="5819470at2759"/>
<accession>A0A3P8EEP7</accession>
<reference evidence="5" key="2">
    <citation type="submission" date="2019-09" db="UniProtKB">
        <authorList>
            <consortium name="WormBaseParasite"/>
        </authorList>
    </citation>
    <scope>IDENTIFICATION</scope>
</reference>
<dbReference type="AlphaFoldDB" id="A0A183GTG0"/>
<evidence type="ECO:0000256" key="1">
    <source>
        <dbReference type="SAM" id="Coils"/>
    </source>
</evidence>
<feature type="region of interest" description="Disordered" evidence="2">
    <location>
        <begin position="381"/>
        <end position="411"/>
    </location>
</feature>
<protein>
    <submittedName>
        <fullName evidence="5">CCHC-type domain-containing protein</fullName>
    </submittedName>
</protein>
<evidence type="ECO:0000313" key="5">
    <source>
        <dbReference type="WBParaSite" id="HPBE_0002598001-mRNA-1"/>
    </source>
</evidence>
<reference evidence="3 4" key="1">
    <citation type="submission" date="2018-11" db="EMBL/GenBank/DDBJ databases">
        <authorList>
            <consortium name="Pathogen Informatics"/>
        </authorList>
    </citation>
    <scope>NUCLEOTIDE SEQUENCE [LARGE SCALE GENOMIC DNA]</scope>
</reference>